<dbReference type="Pfam" id="PF20551">
    <property type="entry name" value="DUF6765"/>
    <property type="match status" value="1"/>
</dbReference>
<dbReference type="AlphaFoldDB" id="A0A6P1ZG11"/>
<evidence type="ECO:0000313" key="1">
    <source>
        <dbReference type="EMBL" id="TVM33742.1"/>
    </source>
</evidence>
<reference evidence="1 2" key="1">
    <citation type="submission" date="2018-06" db="EMBL/GenBank/DDBJ databases">
        <title>Complete genome of Desulfovibrio marinus P48SEP.</title>
        <authorList>
            <person name="Crispim J.S."/>
            <person name="Vidigal P.M.P."/>
            <person name="Silva L.C.F."/>
            <person name="Araujo L.C."/>
            <person name="Laguardia C.N."/>
            <person name="Dias R.S."/>
            <person name="Sousa M.P."/>
            <person name="Paula S.O."/>
            <person name="Silva C."/>
        </authorList>
    </citation>
    <scope>NUCLEOTIDE SEQUENCE [LARGE SCALE GENOMIC DNA]</scope>
    <source>
        <strain evidence="1 2">P48SEP</strain>
    </source>
</reference>
<dbReference type="Proteomes" id="UP000434052">
    <property type="component" value="Unassembled WGS sequence"/>
</dbReference>
<gene>
    <name evidence="1" type="ORF">DQK91_11010</name>
</gene>
<name>A0A6P1ZG11_9BACT</name>
<protein>
    <submittedName>
        <fullName evidence="1">Uncharacterized protein</fullName>
    </submittedName>
</protein>
<dbReference type="EMBL" id="QMIF01000006">
    <property type="protein sequence ID" value="TVM33742.1"/>
    <property type="molecule type" value="Genomic_DNA"/>
</dbReference>
<dbReference type="RefSeq" id="WP_144305409.1">
    <property type="nucleotide sequence ID" value="NZ_QMIF01000006.1"/>
</dbReference>
<dbReference type="InterPro" id="IPR046653">
    <property type="entry name" value="DUF6765"/>
</dbReference>
<comment type="caution">
    <text evidence="1">The sequence shown here is derived from an EMBL/GenBank/DDBJ whole genome shotgun (WGS) entry which is preliminary data.</text>
</comment>
<sequence>MQIDMHYYGTYALARAAGLNPVPAEIAATAAQFVDDMAGHMFDKITVSICFEDSGRIVSRPTAHHFQDIRNINKDDQRHVWVPFHFLPGNKGNDFESRLQCQMHSRIVQDMIAHHCELFDRENGLLLAGVTAHVLADTFSHYGFSGISSQYNCITNMQFQNVGLDMIKRFNDYEIYFKKNYKESCGANLWKRLISFFAETFSGALGHGAAITYPDLPFLQWSMEYEYLPGSNGEPMRRDNTATFLDGCEALYNLFVKVAQARPKDANIGVGFDTIRSNVRTIIGTQEFEREDRIALWQQAMQEGDLGPKEKIPPYSGEQWNDDLRAFHGTQDSTKCLDHPAYLFLQAASMHRNYVLRDLLPRHGLVVA</sequence>
<proteinExistence type="predicted"/>
<dbReference type="OrthoDB" id="569000at2"/>
<organism evidence="1 2">
    <name type="scientific">Oceanidesulfovibrio marinus</name>
    <dbReference type="NCBI Taxonomy" id="370038"/>
    <lineage>
        <taxon>Bacteria</taxon>
        <taxon>Pseudomonadati</taxon>
        <taxon>Thermodesulfobacteriota</taxon>
        <taxon>Desulfovibrionia</taxon>
        <taxon>Desulfovibrionales</taxon>
        <taxon>Desulfovibrionaceae</taxon>
        <taxon>Oceanidesulfovibrio</taxon>
    </lineage>
</organism>
<evidence type="ECO:0000313" key="2">
    <source>
        <dbReference type="Proteomes" id="UP000434052"/>
    </source>
</evidence>
<accession>A0A6P1ZG11</accession>